<sequence length="313" mass="34735">MDKKKQVWRRLGRVIAPEASAPWWQSHASYPTALVRSDGLIDVYFSVRDATSRSSLASVTLSLDGEGFQRESAPKGPLLGPGMRGAFDADGVSVGCVIEKDNELIAYYLGWSVGVSVPFSNFIGIATAPRTGDAVFRRREIVPVIGRSAVDPFTLGYPWVMRSGSEYRMWYGSHLAWGEVGLEMKHVIKEAKSSDGFSWSAIGKVAIPLKGAEDPQEFAVSRPSVVAEADGIWSMWYARRRPGYELGFAISDDEGATWQRQDERIAWTGSPDDWDDREQTYPCVFDHHGRRYMLYNGNGYGRTGFGLAVLETS</sequence>
<dbReference type="EMBL" id="CP000774">
    <property type="protein sequence ID" value="ABS64921.1"/>
    <property type="molecule type" value="Genomic_DNA"/>
</dbReference>
<dbReference type="KEGG" id="pla:Plav_3317"/>
<dbReference type="PANTHER" id="PTHR35279:SF1">
    <property type="entry name" value="ARABINANASE_LEVANSUCRASE_INVERTASE"/>
    <property type="match status" value="1"/>
</dbReference>
<protein>
    <recommendedName>
        <fullName evidence="3">Glycosyl hydrolase family 32 N-terminal domain-containing protein</fullName>
    </recommendedName>
</protein>
<dbReference type="PANTHER" id="PTHR35279">
    <property type="match status" value="1"/>
</dbReference>
<gene>
    <name evidence="1" type="ordered locus">Plav_3317</name>
</gene>
<dbReference type="Gene3D" id="2.115.10.20">
    <property type="entry name" value="Glycosyl hydrolase domain, family 43"/>
    <property type="match status" value="2"/>
</dbReference>
<dbReference type="HOGENOM" id="CLU_078427_0_0_5"/>
<dbReference type="AlphaFoldDB" id="A7HYD8"/>
<dbReference type="RefSeq" id="WP_012112252.1">
    <property type="nucleotide sequence ID" value="NC_009719.1"/>
</dbReference>
<organism evidence="1 2">
    <name type="scientific">Parvibaculum lavamentivorans (strain DS-1 / DSM 13023 / NCIMB 13966)</name>
    <dbReference type="NCBI Taxonomy" id="402881"/>
    <lineage>
        <taxon>Bacteria</taxon>
        <taxon>Pseudomonadati</taxon>
        <taxon>Pseudomonadota</taxon>
        <taxon>Alphaproteobacteria</taxon>
        <taxon>Hyphomicrobiales</taxon>
        <taxon>Parvibaculaceae</taxon>
        <taxon>Parvibaculum</taxon>
    </lineage>
</organism>
<name>A7HYD8_PARL1</name>
<evidence type="ECO:0008006" key="3">
    <source>
        <dbReference type="Google" id="ProtNLM"/>
    </source>
</evidence>
<evidence type="ECO:0000313" key="1">
    <source>
        <dbReference type="EMBL" id="ABS64921.1"/>
    </source>
</evidence>
<dbReference type="STRING" id="402881.Plav_3317"/>
<accession>A7HYD8</accession>
<dbReference type="eggNOG" id="COG1621">
    <property type="taxonomic scope" value="Bacteria"/>
</dbReference>
<keyword evidence="2" id="KW-1185">Reference proteome</keyword>
<reference evidence="1 2" key="1">
    <citation type="journal article" date="2011" name="Stand. Genomic Sci.">
        <title>Complete genome sequence of Parvibaculum lavamentivorans type strain (DS-1(T)).</title>
        <authorList>
            <person name="Schleheck D."/>
            <person name="Weiss M."/>
            <person name="Pitluck S."/>
            <person name="Bruce D."/>
            <person name="Land M.L."/>
            <person name="Han S."/>
            <person name="Saunders E."/>
            <person name="Tapia R."/>
            <person name="Detter C."/>
            <person name="Brettin T."/>
            <person name="Han J."/>
            <person name="Woyke T."/>
            <person name="Goodwin L."/>
            <person name="Pennacchio L."/>
            <person name="Nolan M."/>
            <person name="Cook A.M."/>
            <person name="Kjelleberg S."/>
            <person name="Thomas T."/>
        </authorList>
    </citation>
    <scope>NUCLEOTIDE SEQUENCE [LARGE SCALE GENOMIC DNA]</scope>
    <source>
        <strain evidence="2">DS-1 / DSM 13023 / NCIMB 13966</strain>
    </source>
</reference>
<dbReference type="InterPro" id="IPR023296">
    <property type="entry name" value="Glyco_hydro_beta-prop_sf"/>
</dbReference>
<dbReference type="SUPFAM" id="SSF75005">
    <property type="entry name" value="Arabinanase/levansucrase/invertase"/>
    <property type="match status" value="1"/>
</dbReference>
<proteinExistence type="predicted"/>
<dbReference type="OrthoDB" id="7064503at2"/>
<evidence type="ECO:0000313" key="2">
    <source>
        <dbReference type="Proteomes" id="UP000006377"/>
    </source>
</evidence>
<dbReference type="Proteomes" id="UP000006377">
    <property type="component" value="Chromosome"/>
</dbReference>